<organism evidence="2 3">
    <name type="scientific">Oesophagostomum dentatum</name>
    <name type="common">Nodular worm</name>
    <dbReference type="NCBI Taxonomy" id="61180"/>
    <lineage>
        <taxon>Eukaryota</taxon>
        <taxon>Metazoa</taxon>
        <taxon>Ecdysozoa</taxon>
        <taxon>Nematoda</taxon>
        <taxon>Chromadorea</taxon>
        <taxon>Rhabditida</taxon>
        <taxon>Rhabditina</taxon>
        <taxon>Rhabditomorpha</taxon>
        <taxon>Strongyloidea</taxon>
        <taxon>Strongylidae</taxon>
        <taxon>Oesophagostomum</taxon>
    </lineage>
</organism>
<sequence>MEYRRERYREYVDGRVLSQFVKIKNIPLCMKKEDFDDTLLEIVKLLRYDLSKDDEPLKWPQAAGIGSTTMNLTAQMTYKFWRWFCRAGRTNLADYNRRNGTRIVLEQEKTIKKTDRHNLCLYLRTKIRKLYEEKGKTPIDVTIRRDKIELGTLGQYDPVILAMRLGLSMSDWNGESMDELLEPRYRRERREGRFAVGELVLPGLEVEEQEKEKENEAPTYSQAVRTNNKRQIDDEGFVLPKRKK</sequence>
<protein>
    <submittedName>
        <fullName evidence="2">Uncharacterized protein</fullName>
    </submittedName>
</protein>
<dbReference type="OrthoDB" id="5873855at2759"/>
<evidence type="ECO:0000313" key="2">
    <source>
        <dbReference type="EMBL" id="KHJ87382.1"/>
    </source>
</evidence>
<reference evidence="2 3" key="1">
    <citation type="submission" date="2014-03" db="EMBL/GenBank/DDBJ databases">
        <title>Draft genome of the hookworm Oesophagostomum dentatum.</title>
        <authorList>
            <person name="Mitreva M."/>
        </authorList>
    </citation>
    <scope>NUCLEOTIDE SEQUENCE [LARGE SCALE GENOMIC DNA]</scope>
    <source>
        <strain evidence="2 3">OD-Hann</strain>
    </source>
</reference>
<proteinExistence type="predicted"/>
<keyword evidence="3" id="KW-1185">Reference proteome</keyword>
<gene>
    <name evidence="2" type="ORF">OESDEN_12846</name>
</gene>
<dbReference type="Proteomes" id="UP000053660">
    <property type="component" value="Unassembled WGS sequence"/>
</dbReference>
<dbReference type="AlphaFoldDB" id="A0A0B1SV12"/>
<dbReference type="EMBL" id="KN557879">
    <property type="protein sequence ID" value="KHJ87382.1"/>
    <property type="molecule type" value="Genomic_DNA"/>
</dbReference>
<evidence type="ECO:0000256" key="1">
    <source>
        <dbReference type="SAM" id="MobiDB-lite"/>
    </source>
</evidence>
<feature type="region of interest" description="Disordered" evidence="1">
    <location>
        <begin position="207"/>
        <end position="244"/>
    </location>
</feature>
<name>A0A0B1SV12_OESDE</name>
<accession>A0A0B1SV12</accession>
<evidence type="ECO:0000313" key="3">
    <source>
        <dbReference type="Proteomes" id="UP000053660"/>
    </source>
</evidence>